<dbReference type="SMART" id="SM00388">
    <property type="entry name" value="HisKA"/>
    <property type="match status" value="1"/>
</dbReference>
<proteinExistence type="predicted"/>
<evidence type="ECO:0000259" key="10">
    <source>
        <dbReference type="PROSITE" id="PS50113"/>
    </source>
</evidence>
<evidence type="ECO:0000256" key="7">
    <source>
        <dbReference type="SAM" id="MobiDB-lite"/>
    </source>
</evidence>
<dbReference type="PRINTS" id="PR00344">
    <property type="entry name" value="BCTRLSENSOR"/>
</dbReference>
<dbReference type="SUPFAM" id="SSF55785">
    <property type="entry name" value="PYP-like sensor domain (PAS domain)"/>
    <property type="match status" value="2"/>
</dbReference>
<dbReference type="PROSITE" id="PS50112">
    <property type="entry name" value="PAS"/>
    <property type="match status" value="1"/>
</dbReference>
<feature type="region of interest" description="Disordered" evidence="7">
    <location>
        <begin position="1"/>
        <end position="25"/>
    </location>
</feature>
<dbReference type="NCBIfam" id="TIGR00229">
    <property type="entry name" value="sensory_box"/>
    <property type="match status" value="2"/>
</dbReference>
<dbReference type="InterPro" id="IPR000014">
    <property type="entry name" value="PAS"/>
</dbReference>
<evidence type="ECO:0000256" key="3">
    <source>
        <dbReference type="ARBA" id="ARBA00022553"/>
    </source>
</evidence>
<dbReference type="Gene3D" id="1.10.287.130">
    <property type="match status" value="1"/>
</dbReference>
<dbReference type="InterPro" id="IPR036890">
    <property type="entry name" value="HATPase_C_sf"/>
</dbReference>
<dbReference type="InterPro" id="IPR036097">
    <property type="entry name" value="HisK_dim/P_sf"/>
</dbReference>
<organism evidence="11 12">
    <name type="scientific">Aequorivita iocasae</name>
    <dbReference type="NCBI Taxonomy" id="2803865"/>
    <lineage>
        <taxon>Bacteria</taxon>
        <taxon>Pseudomonadati</taxon>
        <taxon>Bacteroidota</taxon>
        <taxon>Flavobacteriia</taxon>
        <taxon>Flavobacteriales</taxon>
        <taxon>Flavobacteriaceae</taxon>
        <taxon>Aequorivita</taxon>
    </lineage>
</organism>
<feature type="compositionally biased region" description="Basic and acidic residues" evidence="7">
    <location>
        <begin position="1"/>
        <end position="18"/>
    </location>
</feature>
<reference evidence="11 12" key="1">
    <citation type="submission" date="2021-01" db="EMBL/GenBank/DDBJ databases">
        <title>Aequorivita sp. strain KX20305, a bacterium isolated from the sediment collected at a cold seep field in South China Sea.</title>
        <authorList>
            <person name="Zhang H."/>
            <person name="Li C."/>
        </authorList>
    </citation>
    <scope>NUCLEOTIDE SEQUENCE [LARGE SCALE GENOMIC DNA]</scope>
    <source>
        <strain evidence="11 12">KX20305</strain>
    </source>
</reference>
<keyword evidence="4" id="KW-0808">Transferase</keyword>
<evidence type="ECO:0000313" key="11">
    <source>
        <dbReference type="EMBL" id="QQX76175.1"/>
    </source>
</evidence>
<dbReference type="InterPro" id="IPR013656">
    <property type="entry name" value="PAS_4"/>
</dbReference>
<evidence type="ECO:0000313" key="12">
    <source>
        <dbReference type="Proteomes" id="UP000629420"/>
    </source>
</evidence>
<feature type="domain" description="PAC" evidence="10">
    <location>
        <begin position="264"/>
        <end position="316"/>
    </location>
</feature>
<dbReference type="InterPro" id="IPR003594">
    <property type="entry name" value="HATPase_dom"/>
</dbReference>
<feature type="domain" description="Histidine kinase" evidence="8">
    <location>
        <begin position="352"/>
        <end position="565"/>
    </location>
</feature>
<dbReference type="SMART" id="SM00387">
    <property type="entry name" value="HATPase_c"/>
    <property type="match status" value="1"/>
</dbReference>
<dbReference type="RefSeq" id="WP_202335985.1">
    <property type="nucleotide sequence ID" value="NZ_CP068439.1"/>
</dbReference>
<dbReference type="CDD" id="cd00130">
    <property type="entry name" value="PAS"/>
    <property type="match status" value="1"/>
</dbReference>
<dbReference type="InterPro" id="IPR001610">
    <property type="entry name" value="PAC"/>
</dbReference>
<dbReference type="PANTHER" id="PTHR43711:SF26">
    <property type="entry name" value="SENSOR HISTIDINE KINASE RCSC"/>
    <property type="match status" value="1"/>
</dbReference>
<dbReference type="Proteomes" id="UP000629420">
    <property type="component" value="Chromosome"/>
</dbReference>
<evidence type="ECO:0000256" key="1">
    <source>
        <dbReference type="ARBA" id="ARBA00000085"/>
    </source>
</evidence>
<dbReference type="SMART" id="SM00086">
    <property type="entry name" value="PAC"/>
    <property type="match status" value="1"/>
</dbReference>
<dbReference type="PANTHER" id="PTHR43711">
    <property type="entry name" value="TWO-COMPONENT HISTIDINE KINASE"/>
    <property type="match status" value="1"/>
</dbReference>
<evidence type="ECO:0000259" key="8">
    <source>
        <dbReference type="PROSITE" id="PS50109"/>
    </source>
</evidence>
<comment type="catalytic activity">
    <reaction evidence="1">
        <text>ATP + protein L-histidine = ADP + protein N-phospho-L-histidine.</text>
        <dbReference type="EC" id="2.7.13.3"/>
    </reaction>
</comment>
<dbReference type="InterPro" id="IPR035965">
    <property type="entry name" value="PAS-like_dom_sf"/>
</dbReference>
<dbReference type="InterPro" id="IPR050736">
    <property type="entry name" value="Sensor_HK_Regulatory"/>
</dbReference>
<keyword evidence="6" id="KW-0902">Two-component regulatory system</keyword>
<gene>
    <name evidence="11" type="ORF">JK629_12665</name>
</gene>
<dbReference type="CDD" id="cd00082">
    <property type="entry name" value="HisKA"/>
    <property type="match status" value="1"/>
</dbReference>
<evidence type="ECO:0000259" key="9">
    <source>
        <dbReference type="PROSITE" id="PS50112"/>
    </source>
</evidence>
<keyword evidence="12" id="KW-1185">Reference proteome</keyword>
<keyword evidence="5 11" id="KW-0418">Kinase</keyword>
<evidence type="ECO:0000256" key="2">
    <source>
        <dbReference type="ARBA" id="ARBA00012438"/>
    </source>
</evidence>
<dbReference type="SUPFAM" id="SSF55874">
    <property type="entry name" value="ATPase domain of HSP90 chaperone/DNA topoisomerase II/histidine kinase"/>
    <property type="match status" value="1"/>
</dbReference>
<dbReference type="PROSITE" id="PS50113">
    <property type="entry name" value="PAC"/>
    <property type="match status" value="1"/>
</dbReference>
<dbReference type="SUPFAM" id="SSF47384">
    <property type="entry name" value="Homodimeric domain of signal transducing histidine kinase"/>
    <property type="match status" value="1"/>
</dbReference>
<dbReference type="Pfam" id="PF08448">
    <property type="entry name" value="PAS_4"/>
    <property type="match status" value="1"/>
</dbReference>
<dbReference type="InterPro" id="IPR005467">
    <property type="entry name" value="His_kinase_dom"/>
</dbReference>
<dbReference type="Pfam" id="PF13426">
    <property type="entry name" value="PAS_9"/>
    <property type="match status" value="1"/>
</dbReference>
<dbReference type="Pfam" id="PF00512">
    <property type="entry name" value="HisKA"/>
    <property type="match status" value="1"/>
</dbReference>
<dbReference type="Gene3D" id="3.30.450.20">
    <property type="entry name" value="PAS domain"/>
    <property type="match status" value="2"/>
</dbReference>
<accession>A0ABX7DPV2</accession>
<dbReference type="EC" id="2.7.13.3" evidence="2"/>
<feature type="domain" description="PAS" evidence="9">
    <location>
        <begin position="188"/>
        <end position="242"/>
    </location>
</feature>
<dbReference type="EMBL" id="CP068439">
    <property type="protein sequence ID" value="QQX76175.1"/>
    <property type="molecule type" value="Genomic_DNA"/>
</dbReference>
<dbReference type="Gene3D" id="3.30.565.10">
    <property type="entry name" value="Histidine kinase-like ATPase, C-terminal domain"/>
    <property type="match status" value="1"/>
</dbReference>
<dbReference type="PROSITE" id="PS50109">
    <property type="entry name" value="HIS_KIN"/>
    <property type="match status" value="1"/>
</dbReference>
<evidence type="ECO:0000256" key="4">
    <source>
        <dbReference type="ARBA" id="ARBA00022679"/>
    </source>
</evidence>
<dbReference type="GO" id="GO:0016301">
    <property type="term" value="F:kinase activity"/>
    <property type="evidence" value="ECO:0007669"/>
    <property type="project" value="UniProtKB-KW"/>
</dbReference>
<dbReference type="InterPro" id="IPR003661">
    <property type="entry name" value="HisK_dim/P_dom"/>
</dbReference>
<sequence>MGTEEVSKKMKTPEEKRISKSPSLPCSKLRKKTAKLTQKTVFAPRIDKLQKHSVVKQSSNHYKDLFDFAPIGLLILNTEFIIKNINNTACTILCLEKDNLIGNSLLAILLKDEASLKLIENIQQGFTAPFSLLVTHPKKGNFPIYISGTKHYTDHNGKKFYHIAFEEQTKHQKTTELLKYSYNKLQWEKKIIKKYLDPAPVLLLLIDNDQKVQLINKKAIRSFGFSKQDVSDKDWFLQFIDPHKTLSDKYVYYHSENKNLLWVPYFECEVVCKNGEKKLIAWRNTPIFDNSGSVMATLCSGEDITLRKKLEKNKKDYTDELETIIKRRTKKISLALKKERELNEMKSAFISIASHELRTPITIVLSSIILIEKYLKAGLLENQQKHIDKIKESVKYFTSILNNFLSLDKLERGIVVVNKEPFDISEFIKRSIEEVNDLCKDGQKINCVFLGPTQIITDRNILHNILINLLSNAIKYSEKEITLEVCFLDNQFVLKVKDQGIGICKEEQKYLFTRFFRAKNTGNIPGTGLGLSIVKRYMDLLGGSINFKSTQNKGTTFTILLPQEENP</sequence>
<dbReference type="InterPro" id="IPR004358">
    <property type="entry name" value="Sig_transdc_His_kin-like_C"/>
</dbReference>
<evidence type="ECO:0000256" key="6">
    <source>
        <dbReference type="ARBA" id="ARBA00023012"/>
    </source>
</evidence>
<dbReference type="Pfam" id="PF02518">
    <property type="entry name" value="HATPase_c"/>
    <property type="match status" value="1"/>
</dbReference>
<evidence type="ECO:0000256" key="5">
    <source>
        <dbReference type="ARBA" id="ARBA00022777"/>
    </source>
</evidence>
<dbReference type="SMART" id="SM00091">
    <property type="entry name" value="PAS"/>
    <property type="match status" value="2"/>
</dbReference>
<protein>
    <recommendedName>
        <fullName evidence="2">histidine kinase</fullName>
        <ecNumber evidence="2">2.7.13.3</ecNumber>
    </recommendedName>
</protein>
<keyword evidence="3" id="KW-0597">Phosphoprotein</keyword>
<name>A0ABX7DPV2_9FLAO</name>
<dbReference type="InterPro" id="IPR000700">
    <property type="entry name" value="PAS-assoc_C"/>
</dbReference>